<dbReference type="AlphaFoldDB" id="A0AAV7RJ74"/>
<evidence type="ECO:0000313" key="2">
    <source>
        <dbReference type="EMBL" id="KAJ1150888.1"/>
    </source>
</evidence>
<dbReference type="Proteomes" id="UP001066276">
    <property type="component" value="Chromosome 5"/>
</dbReference>
<feature type="region of interest" description="Disordered" evidence="1">
    <location>
        <begin position="56"/>
        <end position="206"/>
    </location>
</feature>
<reference evidence="2" key="1">
    <citation type="journal article" date="2022" name="bioRxiv">
        <title>Sequencing and chromosome-scale assembly of the giantPleurodeles waltlgenome.</title>
        <authorList>
            <person name="Brown T."/>
            <person name="Elewa A."/>
            <person name="Iarovenko S."/>
            <person name="Subramanian E."/>
            <person name="Araus A.J."/>
            <person name="Petzold A."/>
            <person name="Susuki M."/>
            <person name="Suzuki K.-i.T."/>
            <person name="Hayashi T."/>
            <person name="Toyoda A."/>
            <person name="Oliveira C."/>
            <person name="Osipova E."/>
            <person name="Leigh N.D."/>
            <person name="Simon A."/>
            <person name="Yun M.H."/>
        </authorList>
    </citation>
    <scope>NUCLEOTIDE SEQUENCE</scope>
    <source>
        <strain evidence="2">20211129_DDA</strain>
        <tissue evidence="2">Liver</tissue>
    </source>
</reference>
<accession>A0AAV7RJ74</accession>
<gene>
    <name evidence="2" type="ORF">NDU88_003675</name>
</gene>
<feature type="compositionally biased region" description="Basic and acidic residues" evidence="1">
    <location>
        <begin position="137"/>
        <end position="163"/>
    </location>
</feature>
<name>A0AAV7RJ74_PLEWA</name>
<dbReference type="EMBL" id="JANPWB010000009">
    <property type="protein sequence ID" value="KAJ1150888.1"/>
    <property type="molecule type" value="Genomic_DNA"/>
</dbReference>
<feature type="compositionally biased region" description="Acidic residues" evidence="1">
    <location>
        <begin position="71"/>
        <end position="80"/>
    </location>
</feature>
<feature type="compositionally biased region" description="Basic and acidic residues" evidence="1">
    <location>
        <begin position="178"/>
        <end position="189"/>
    </location>
</feature>
<comment type="caution">
    <text evidence="2">The sequence shown here is derived from an EMBL/GenBank/DDBJ whole genome shotgun (WGS) entry which is preliminary data.</text>
</comment>
<sequence length="206" mass="22183">MFKYSGFSISCVAISGGILCLPVLTPREDHRGDSLGEVPGLAEGCPRGTTQNWACRHRGRHAGGEKTKEPEEGEDADSEAGEAALIEKEDAVMQEENVTGEQEVSAAREQEKNATREQEVSIAREQEENATGEQEESTVRGEEDSAVGKEETENRGGRERTNEVVEEGEGGATGRTSQTEEQRGSKSQDPEACQAPGGTWISHVHA</sequence>
<evidence type="ECO:0000313" key="3">
    <source>
        <dbReference type="Proteomes" id="UP001066276"/>
    </source>
</evidence>
<evidence type="ECO:0000256" key="1">
    <source>
        <dbReference type="SAM" id="MobiDB-lite"/>
    </source>
</evidence>
<protein>
    <submittedName>
        <fullName evidence="2">Uncharacterized protein</fullName>
    </submittedName>
</protein>
<proteinExistence type="predicted"/>
<feature type="compositionally biased region" description="Basic and acidic residues" evidence="1">
    <location>
        <begin position="106"/>
        <end position="127"/>
    </location>
</feature>
<organism evidence="2 3">
    <name type="scientific">Pleurodeles waltl</name>
    <name type="common">Iberian ribbed newt</name>
    <dbReference type="NCBI Taxonomy" id="8319"/>
    <lineage>
        <taxon>Eukaryota</taxon>
        <taxon>Metazoa</taxon>
        <taxon>Chordata</taxon>
        <taxon>Craniata</taxon>
        <taxon>Vertebrata</taxon>
        <taxon>Euteleostomi</taxon>
        <taxon>Amphibia</taxon>
        <taxon>Batrachia</taxon>
        <taxon>Caudata</taxon>
        <taxon>Salamandroidea</taxon>
        <taxon>Salamandridae</taxon>
        <taxon>Pleurodelinae</taxon>
        <taxon>Pleurodeles</taxon>
    </lineage>
</organism>
<keyword evidence="3" id="KW-1185">Reference proteome</keyword>